<gene>
    <name evidence="1" type="ORF">EXU48_02450</name>
</gene>
<evidence type="ECO:0000313" key="1">
    <source>
        <dbReference type="EMBL" id="TDE99190.1"/>
    </source>
</evidence>
<comment type="caution">
    <text evidence="1">The sequence shown here is derived from an EMBL/GenBank/DDBJ whole genome shotgun (WGS) entry which is preliminary data.</text>
</comment>
<protein>
    <submittedName>
        <fullName evidence="1">TIGR03086 family protein</fullName>
    </submittedName>
</protein>
<accession>A0ABY2EB70</accession>
<dbReference type="EMBL" id="SMNA01000001">
    <property type="protein sequence ID" value="TDE99190.1"/>
    <property type="molecule type" value="Genomic_DNA"/>
</dbReference>
<dbReference type="SUPFAM" id="SSF109854">
    <property type="entry name" value="DinB/YfiT-like putative metalloenzymes"/>
    <property type="match status" value="1"/>
</dbReference>
<dbReference type="Proteomes" id="UP000504882">
    <property type="component" value="Unassembled WGS sequence"/>
</dbReference>
<dbReference type="InterPro" id="IPR034660">
    <property type="entry name" value="DinB/YfiT-like"/>
</dbReference>
<proteinExistence type="predicted"/>
<name>A0ABY2EB70_9MICO</name>
<organism evidence="1 2">
    <name type="scientific">Occultella glacieicola</name>
    <dbReference type="NCBI Taxonomy" id="2518684"/>
    <lineage>
        <taxon>Bacteria</taxon>
        <taxon>Bacillati</taxon>
        <taxon>Actinomycetota</taxon>
        <taxon>Actinomycetes</taxon>
        <taxon>Micrococcales</taxon>
        <taxon>Ruaniaceae</taxon>
        <taxon>Occultella</taxon>
    </lineage>
</organism>
<evidence type="ECO:0000313" key="2">
    <source>
        <dbReference type="Proteomes" id="UP000504882"/>
    </source>
</evidence>
<dbReference type="NCBIfam" id="TIGR03086">
    <property type="entry name" value="TIGR03086 family metal-binding protein"/>
    <property type="match status" value="1"/>
</dbReference>
<sequence length="202" mass="21278">MTPSQESPMIDLTPSTTRVAALIPAVREEHLDAPTPMGAPVVQLLNHLLGLTVAFRDAAAKIEGPTTSTPPAPVLDPLPDGWRETLTIRLGQLAGAWQDPAAWDGMTMAGSVRFPAQACGLVALDEVLLHGWDLARATGQDYRPTDTEAEAVLPIVTPDPDPEVAAAEREGMFGPPVPVAADAPPFDRVLGFAGRDPAWSPA</sequence>
<reference evidence="1 2" key="1">
    <citation type="submission" date="2019-03" db="EMBL/GenBank/DDBJ databases">
        <title>Genomic features of bacteria from cold environments.</title>
        <authorList>
            <person name="Shen L."/>
        </authorList>
    </citation>
    <scope>NUCLEOTIDE SEQUENCE [LARGE SCALE GENOMIC DNA]</scope>
    <source>
        <strain evidence="2">T3246-1</strain>
    </source>
</reference>
<keyword evidence="2" id="KW-1185">Reference proteome</keyword>
<dbReference type="InterPro" id="IPR017520">
    <property type="entry name" value="CHP03086"/>
</dbReference>